<name>A0ABP2XNM5_9NEIS</name>
<keyword evidence="4" id="KW-1185">Reference proteome</keyword>
<evidence type="ECO:0000256" key="2">
    <source>
        <dbReference type="SAM" id="SignalP"/>
    </source>
</evidence>
<organism evidence="3 4">
    <name type="scientific">Pseudogulbenkiania ferrooxidans EGD-HP2</name>
    <dbReference type="NCBI Taxonomy" id="1388764"/>
    <lineage>
        <taxon>Bacteria</taxon>
        <taxon>Pseudomonadati</taxon>
        <taxon>Pseudomonadota</taxon>
        <taxon>Betaproteobacteria</taxon>
        <taxon>Neisseriales</taxon>
        <taxon>Chromobacteriaceae</taxon>
        <taxon>Pseudogulbenkiania</taxon>
    </lineage>
</organism>
<protein>
    <submittedName>
        <fullName evidence="3">Uncharacterized protein</fullName>
    </submittedName>
</protein>
<evidence type="ECO:0000313" key="3">
    <source>
        <dbReference type="EMBL" id="ERE06363.1"/>
    </source>
</evidence>
<gene>
    <name evidence="3" type="ORF">O166_08855</name>
</gene>
<feature type="signal peptide" evidence="2">
    <location>
        <begin position="1"/>
        <end position="18"/>
    </location>
</feature>
<feature type="chain" id="PRO_5045240965" evidence="2">
    <location>
        <begin position="19"/>
        <end position="127"/>
    </location>
</feature>
<comment type="caution">
    <text evidence="3">The sequence shown here is derived from an EMBL/GenBank/DDBJ whole genome shotgun (WGS) entry which is preliminary data.</text>
</comment>
<proteinExistence type="predicted"/>
<feature type="region of interest" description="Disordered" evidence="1">
    <location>
        <begin position="59"/>
        <end position="110"/>
    </location>
</feature>
<reference evidence="3 4" key="1">
    <citation type="journal article" date="2013" name="Genome Announc.">
        <title>Genome Sequence of the Pigment-Producing Bacterium Pseudogulbenkiania ferrooxidans, Isolated from Loktak Lake.</title>
        <authorList>
            <person name="Puranik S."/>
            <person name="Talkal R."/>
            <person name="Qureshi A."/>
            <person name="Khardenavis A."/>
            <person name="Kapley A."/>
            <person name="Purohit H.J."/>
        </authorList>
    </citation>
    <scope>NUCLEOTIDE SEQUENCE [LARGE SCALE GENOMIC DNA]</scope>
    <source>
        <strain evidence="3 4">EGD-HP2</strain>
    </source>
</reference>
<evidence type="ECO:0000313" key="4">
    <source>
        <dbReference type="Proteomes" id="UP000016426"/>
    </source>
</evidence>
<keyword evidence="2" id="KW-0732">Signal</keyword>
<evidence type="ECO:0000256" key="1">
    <source>
        <dbReference type="SAM" id="MobiDB-lite"/>
    </source>
</evidence>
<dbReference type="EMBL" id="AVPH01000234">
    <property type="protein sequence ID" value="ERE06363.1"/>
    <property type="molecule type" value="Genomic_DNA"/>
</dbReference>
<dbReference type="Proteomes" id="UP000016426">
    <property type="component" value="Unassembled WGS sequence"/>
</dbReference>
<sequence>MKKALTAILALLPSLALAAPAASAPHGRDPARFGEMKAKQLQMLSQHIQVLQSAQRCVQAAPTGRGDAARPLSYPPPDFRTPRPGWRRTAAHPIPPRRPGSSHPQVSNRLPFEGRGIRAQYPAKGIY</sequence>
<dbReference type="RefSeq" id="WP_021477279.1">
    <property type="nucleotide sequence ID" value="NZ_AVPH01000234.1"/>
</dbReference>
<accession>A0ABP2XNM5</accession>